<dbReference type="InterPro" id="IPR002347">
    <property type="entry name" value="SDR_fam"/>
</dbReference>
<dbReference type="InterPro" id="IPR057326">
    <property type="entry name" value="KR_dom"/>
</dbReference>
<dbReference type="Pfam" id="PF00106">
    <property type="entry name" value="adh_short"/>
    <property type="match status" value="1"/>
</dbReference>
<dbReference type="Gene3D" id="3.40.50.720">
    <property type="entry name" value="NAD(P)-binding Rossmann-like Domain"/>
    <property type="match status" value="1"/>
</dbReference>
<dbReference type="InterPro" id="IPR020904">
    <property type="entry name" value="Sc_DH/Rdtase_CS"/>
</dbReference>
<sequence length="226" mass="23687">MKHVLITGCTRGLGLAMARSFVSRGWRVSGCGTNASAAEQLGKELGEKHRIMRCDVTSAADVAAFAADILAGPGAPDLLLNNAAVINRNSPLWEVSPEDFARVMDVNLNGVHLICRGFLPAMIARGTGVVVNFSSGWGRSTSAEVAPYCCSKWGIEGLTQALSQELPPGLAAVALNPGIIDTDMLRSTFGSSSSAYPDPAHWAIKVVPFLEKLGPQDNGAALTAPQ</sequence>
<feature type="domain" description="Ketoreductase" evidence="2">
    <location>
        <begin position="2"/>
        <end position="183"/>
    </location>
</feature>
<dbReference type="SMART" id="SM00822">
    <property type="entry name" value="PKS_KR"/>
    <property type="match status" value="1"/>
</dbReference>
<dbReference type="RefSeq" id="WP_169456799.1">
    <property type="nucleotide sequence ID" value="NZ_CP051774.1"/>
</dbReference>
<dbReference type="GO" id="GO:0005829">
    <property type="term" value="C:cytosol"/>
    <property type="evidence" value="ECO:0007669"/>
    <property type="project" value="TreeGrafter"/>
</dbReference>
<dbReference type="SUPFAM" id="SSF51735">
    <property type="entry name" value="NAD(P)-binding Rossmann-fold domains"/>
    <property type="match status" value="1"/>
</dbReference>
<evidence type="ECO:0000313" key="4">
    <source>
        <dbReference type="Proteomes" id="UP000501812"/>
    </source>
</evidence>
<evidence type="ECO:0000313" key="3">
    <source>
        <dbReference type="EMBL" id="QJE98340.1"/>
    </source>
</evidence>
<dbReference type="CDD" id="cd05233">
    <property type="entry name" value="SDR_c"/>
    <property type="match status" value="1"/>
</dbReference>
<evidence type="ECO:0000259" key="2">
    <source>
        <dbReference type="SMART" id="SM00822"/>
    </source>
</evidence>
<dbReference type="GO" id="GO:0016616">
    <property type="term" value="F:oxidoreductase activity, acting on the CH-OH group of donors, NAD or NADP as acceptor"/>
    <property type="evidence" value="ECO:0007669"/>
    <property type="project" value="TreeGrafter"/>
</dbReference>
<dbReference type="PROSITE" id="PS00061">
    <property type="entry name" value="ADH_SHORT"/>
    <property type="match status" value="1"/>
</dbReference>
<organism evidence="3 4">
    <name type="scientific">Luteolibacter luteus</name>
    <dbReference type="NCBI Taxonomy" id="2728835"/>
    <lineage>
        <taxon>Bacteria</taxon>
        <taxon>Pseudomonadati</taxon>
        <taxon>Verrucomicrobiota</taxon>
        <taxon>Verrucomicrobiia</taxon>
        <taxon>Verrucomicrobiales</taxon>
        <taxon>Verrucomicrobiaceae</taxon>
        <taxon>Luteolibacter</taxon>
    </lineage>
</organism>
<dbReference type="EMBL" id="CP051774">
    <property type="protein sequence ID" value="QJE98340.1"/>
    <property type="molecule type" value="Genomic_DNA"/>
</dbReference>
<comment type="similarity">
    <text evidence="1">Belongs to the short-chain dehydrogenases/reductases (SDR) family.</text>
</comment>
<dbReference type="InterPro" id="IPR036291">
    <property type="entry name" value="NAD(P)-bd_dom_sf"/>
</dbReference>
<name>A0A858RQD7_9BACT</name>
<dbReference type="KEGG" id="luo:HHL09_21995"/>
<dbReference type="InterPro" id="IPR053241">
    <property type="entry name" value="NADPH_pterin_aldehyde_rdct"/>
</dbReference>
<reference evidence="3 4" key="1">
    <citation type="submission" date="2020-04" db="EMBL/GenBank/DDBJ databases">
        <title>Luteolibacter sp. G-1-1-1 isolated from soil.</title>
        <authorList>
            <person name="Dahal R.H."/>
        </authorList>
    </citation>
    <scope>NUCLEOTIDE SEQUENCE [LARGE SCALE GENOMIC DNA]</scope>
    <source>
        <strain evidence="3 4">G-1-1-1</strain>
    </source>
</reference>
<proteinExistence type="inferred from homology"/>
<evidence type="ECO:0000256" key="1">
    <source>
        <dbReference type="RuleBase" id="RU000363"/>
    </source>
</evidence>
<dbReference type="Proteomes" id="UP000501812">
    <property type="component" value="Chromosome"/>
</dbReference>
<dbReference type="AlphaFoldDB" id="A0A858RQD7"/>
<protein>
    <submittedName>
        <fullName evidence="3">SDR family oxidoreductase</fullName>
    </submittedName>
</protein>
<dbReference type="PRINTS" id="PR00081">
    <property type="entry name" value="GDHRDH"/>
</dbReference>
<accession>A0A858RQD7</accession>
<gene>
    <name evidence="3" type="ORF">HHL09_21995</name>
</gene>
<dbReference type="PRINTS" id="PR00080">
    <property type="entry name" value="SDRFAMILY"/>
</dbReference>
<dbReference type="PANTHER" id="PTHR45267:SF2">
    <property type="entry name" value="NADPH-DEPENDENT PTERIN ALDEHYDE REDUCTASE"/>
    <property type="match status" value="1"/>
</dbReference>
<keyword evidence="4" id="KW-1185">Reference proteome</keyword>
<dbReference type="PANTHER" id="PTHR45267">
    <property type="match status" value="1"/>
</dbReference>